<keyword evidence="1" id="KW-0472">Membrane</keyword>
<evidence type="ECO:0000256" key="1">
    <source>
        <dbReference type="SAM" id="Phobius"/>
    </source>
</evidence>
<name>A0ABN0BGV3_BACFG</name>
<sequence length="47" mass="5279">MISSPLCEIIPRIGIPFFLPLVPLTVSVLDCCALLMVFFYTFVCNLK</sequence>
<feature type="transmembrane region" description="Helical" evidence="1">
    <location>
        <begin position="21"/>
        <end position="43"/>
    </location>
</feature>
<dbReference type="Proteomes" id="UP000005101">
    <property type="component" value="Unassembled WGS sequence"/>
</dbReference>
<reference evidence="2 3" key="1">
    <citation type="submission" date="2008-12" db="EMBL/GenBank/DDBJ databases">
        <title>Annotation of Bacteroides fragilis strain 3_1_12.</title>
        <authorList>
            <consortium name="The Broad Institute Genome Sequencing Platform"/>
            <person name="Ward D."/>
            <person name="Young S.K."/>
            <person name="Kodira C.D."/>
            <person name="Zeng Q."/>
            <person name="Koehrsen M."/>
            <person name="Alvarado L."/>
            <person name="Berlin A."/>
            <person name="Borenstein D."/>
            <person name="Chen Z."/>
            <person name="Engels R."/>
            <person name="Freedman E."/>
            <person name="Gellesch M."/>
            <person name="Goldberg J."/>
            <person name="Griggs A."/>
            <person name="Gujja S."/>
            <person name="Heiman D."/>
            <person name="Hepburn T."/>
            <person name="Howarth C."/>
            <person name="Jen D."/>
            <person name="Larson L."/>
            <person name="Lewis B."/>
            <person name="Mehta T."/>
            <person name="Park D."/>
            <person name="Pearson M."/>
            <person name="Roberts A."/>
            <person name="Saif S."/>
            <person name="Shea T."/>
            <person name="Shenoy N."/>
            <person name="Sisk P."/>
            <person name="Stolte C."/>
            <person name="Sykes S."/>
            <person name="Walk T."/>
            <person name="White J."/>
            <person name="Yandava C."/>
            <person name="Allen-Vercoe E."/>
            <person name="Strauss J."/>
            <person name="Ambrose C."/>
            <person name="Lander E."/>
            <person name="Nusbaum C."/>
            <person name="Galagan J."/>
            <person name="Birren B."/>
        </authorList>
    </citation>
    <scope>NUCLEOTIDE SEQUENCE [LARGE SCALE GENOMIC DNA]</scope>
    <source>
        <strain evidence="2 3">3_1_12</strain>
    </source>
</reference>
<proteinExistence type="predicted"/>
<keyword evidence="1" id="KW-1133">Transmembrane helix</keyword>
<evidence type="ECO:0000313" key="3">
    <source>
        <dbReference type="Proteomes" id="UP000005101"/>
    </source>
</evidence>
<gene>
    <name evidence="2" type="ORF">BFAG_00873</name>
</gene>
<accession>A0ABN0BGV3</accession>
<protein>
    <recommendedName>
        <fullName evidence="4">Transmembrane protein</fullName>
    </recommendedName>
</protein>
<evidence type="ECO:0000313" key="2">
    <source>
        <dbReference type="EMBL" id="EFR52179.1"/>
    </source>
</evidence>
<evidence type="ECO:0008006" key="4">
    <source>
        <dbReference type="Google" id="ProtNLM"/>
    </source>
</evidence>
<keyword evidence="1" id="KW-0812">Transmembrane</keyword>
<dbReference type="EMBL" id="EQ973213">
    <property type="protein sequence ID" value="EFR52179.1"/>
    <property type="molecule type" value="Genomic_DNA"/>
</dbReference>
<keyword evidence="3" id="KW-1185">Reference proteome</keyword>
<organism evidence="2 3">
    <name type="scientific">Bacteroides fragilis 3_1_12</name>
    <dbReference type="NCBI Taxonomy" id="457424"/>
    <lineage>
        <taxon>Bacteria</taxon>
        <taxon>Pseudomonadati</taxon>
        <taxon>Bacteroidota</taxon>
        <taxon>Bacteroidia</taxon>
        <taxon>Bacteroidales</taxon>
        <taxon>Bacteroidaceae</taxon>
        <taxon>Bacteroides</taxon>
    </lineage>
</organism>